<evidence type="ECO:0000256" key="2">
    <source>
        <dbReference type="ARBA" id="ARBA00023163"/>
    </source>
</evidence>
<proteinExistence type="inferred from homology"/>
<feature type="compositionally biased region" description="Basic and acidic residues" evidence="7">
    <location>
        <begin position="139"/>
        <end position="154"/>
    </location>
</feature>
<dbReference type="InterPro" id="IPR035441">
    <property type="entry name" value="TFIIS/LEDGF_dom_sf"/>
</dbReference>
<keyword evidence="10" id="KW-1185">Reference proteome</keyword>
<evidence type="ECO:0000313" key="10">
    <source>
        <dbReference type="Proteomes" id="UP000813427"/>
    </source>
</evidence>
<comment type="caution">
    <text evidence="9">The sequence shown here is derived from an EMBL/GenBank/DDBJ whole genome shotgun (WGS) entry which is preliminary data.</text>
</comment>
<evidence type="ECO:0000256" key="6">
    <source>
        <dbReference type="PROSITE-ProRule" id="PRU00649"/>
    </source>
</evidence>
<feature type="compositionally biased region" description="Basic and acidic residues" evidence="7">
    <location>
        <begin position="81"/>
        <end position="94"/>
    </location>
</feature>
<gene>
    <name evidence="9" type="ORF">BKA59DRAFT_549119</name>
</gene>
<feature type="compositionally biased region" description="Basic and acidic residues" evidence="7">
    <location>
        <begin position="58"/>
        <end position="71"/>
    </location>
</feature>
<feature type="region of interest" description="Disordered" evidence="7">
    <location>
        <begin position="347"/>
        <end position="382"/>
    </location>
</feature>
<comment type="similarity">
    <text evidence="5">Belongs to the IWS1 family.</text>
</comment>
<sequence>MSERDSPIGEHANEPVNDGQEQEYDDALAAADSDRESDALSEVDEDQFEDYDPETANIEDRPVDIDEDVARTLKATKRKRAEGEAPKKPREGRRDKKRRDRDDDVEMDDADDGGKKSRRARRAAGDGERRPRPKATSPEPEREEHLSPEEKRKRAIDRALDAAIKKPSGPKRRKKDEIDLEDEIDDLLADLKVQMEQACQADNQAREAGQPALHKLKLLPEVTAILNRNNVQHAVLDPDTNFLQHVKFFLEPLNDGSLPAYNIQRDIFNALAKMNIEKESLLSSGIGRVVIFYTQSKRPEPSIKRVAHRLLRDWSRPILNRTDDYKKRQIETRDYDYDAAKMAQRQKANSQFTLSQRPAANAKDAERERLLAPSRGNNSARMVNLPSSYTVAPQSTFIGTSDSNHRPLGAGGMEAFRKMTQKNKKRAA</sequence>
<feature type="domain" description="TFIIS N-terminal" evidence="8">
    <location>
        <begin position="244"/>
        <end position="321"/>
    </location>
</feature>
<evidence type="ECO:0000313" key="9">
    <source>
        <dbReference type="EMBL" id="KAH7236382.1"/>
    </source>
</evidence>
<comment type="subcellular location">
    <subcellularLocation>
        <location evidence="6">Nucleus</location>
    </subcellularLocation>
</comment>
<dbReference type="InterPro" id="IPR017923">
    <property type="entry name" value="TFIIS_N"/>
</dbReference>
<dbReference type="PANTHER" id="PTHR46010:SF1">
    <property type="entry name" value="PROTEIN IWS1 HOMOLOG"/>
    <property type="match status" value="1"/>
</dbReference>
<dbReference type="Gene3D" id="1.20.930.10">
    <property type="entry name" value="Conserved domain common to transcription factors TFIIS, elongin A, CRSP70"/>
    <property type="match status" value="1"/>
</dbReference>
<feature type="compositionally biased region" description="Basic and acidic residues" evidence="7">
    <location>
        <begin position="1"/>
        <end position="13"/>
    </location>
</feature>
<keyword evidence="2" id="KW-0804">Transcription</keyword>
<comment type="function">
    <text evidence="4">Transcription factor involved in RNA polymerase II transcription regulation. May function in both SPT15/TBP post-recruitment and recruitment steps of transcription.</text>
</comment>
<keyword evidence="1" id="KW-0805">Transcription regulation</keyword>
<accession>A0A8K0W8Q3</accession>
<dbReference type="OrthoDB" id="21124at2759"/>
<name>A0A8K0W8Q3_9HYPO</name>
<dbReference type="Proteomes" id="UP000813427">
    <property type="component" value="Unassembled WGS sequence"/>
</dbReference>
<dbReference type="PANTHER" id="PTHR46010">
    <property type="entry name" value="PROTEIN IWS1 HOMOLOG"/>
    <property type="match status" value="1"/>
</dbReference>
<keyword evidence="3 6" id="KW-0539">Nucleus</keyword>
<dbReference type="PROSITE" id="PS51319">
    <property type="entry name" value="TFIIS_N"/>
    <property type="match status" value="1"/>
</dbReference>
<protein>
    <submittedName>
        <fullName evidence="9">Transcription factor IWS1</fullName>
    </submittedName>
</protein>
<dbReference type="Pfam" id="PF08711">
    <property type="entry name" value="Med26"/>
    <property type="match status" value="1"/>
</dbReference>
<dbReference type="AlphaFoldDB" id="A0A8K0W8Q3"/>
<reference evidence="9" key="1">
    <citation type="journal article" date="2021" name="Nat. Commun.">
        <title>Genetic determinants of endophytism in the Arabidopsis root mycobiome.</title>
        <authorList>
            <person name="Mesny F."/>
            <person name="Miyauchi S."/>
            <person name="Thiergart T."/>
            <person name="Pickel B."/>
            <person name="Atanasova L."/>
            <person name="Karlsson M."/>
            <person name="Huettel B."/>
            <person name="Barry K.W."/>
            <person name="Haridas S."/>
            <person name="Chen C."/>
            <person name="Bauer D."/>
            <person name="Andreopoulos W."/>
            <person name="Pangilinan J."/>
            <person name="LaButti K."/>
            <person name="Riley R."/>
            <person name="Lipzen A."/>
            <person name="Clum A."/>
            <person name="Drula E."/>
            <person name="Henrissat B."/>
            <person name="Kohler A."/>
            <person name="Grigoriev I.V."/>
            <person name="Martin F.M."/>
            <person name="Hacquard S."/>
        </authorList>
    </citation>
    <scope>NUCLEOTIDE SEQUENCE</scope>
    <source>
        <strain evidence="9">MPI-SDFR-AT-0068</strain>
    </source>
</reference>
<dbReference type="InterPro" id="IPR051037">
    <property type="entry name" value="RNAPII_TF_IWS1"/>
</dbReference>
<dbReference type="GO" id="GO:0005634">
    <property type="term" value="C:nucleus"/>
    <property type="evidence" value="ECO:0007669"/>
    <property type="project" value="UniProtKB-SubCell"/>
</dbReference>
<dbReference type="EMBL" id="JAGPXF010000007">
    <property type="protein sequence ID" value="KAH7236382.1"/>
    <property type="molecule type" value="Genomic_DNA"/>
</dbReference>
<evidence type="ECO:0000256" key="4">
    <source>
        <dbReference type="ARBA" id="ARBA00037349"/>
    </source>
</evidence>
<evidence type="ECO:0000259" key="8">
    <source>
        <dbReference type="PROSITE" id="PS51319"/>
    </source>
</evidence>
<dbReference type="GO" id="GO:0016973">
    <property type="term" value="P:poly(A)+ mRNA export from nucleus"/>
    <property type="evidence" value="ECO:0007669"/>
    <property type="project" value="TreeGrafter"/>
</dbReference>
<feature type="compositionally biased region" description="Polar residues" evidence="7">
    <location>
        <begin position="347"/>
        <end position="358"/>
    </location>
</feature>
<evidence type="ECO:0000256" key="3">
    <source>
        <dbReference type="ARBA" id="ARBA00023242"/>
    </source>
</evidence>
<evidence type="ECO:0000256" key="5">
    <source>
        <dbReference type="ARBA" id="ARBA00037992"/>
    </source>
</evidence>
<organism evidence="9 10">
    <name type="scientific">Fusarium tricinctum</name>
    <dbReference type="NCBI Taxonomy" id="61284"/>
    <lineage>
        <taxon>Eukaryota</taxon>
        <taxon>Fungi</taxon>
        <taxon>Dikarya</taxon>
        <taxon>Ascomycota</taxon>
        <taxon>Pezizomycotina</taxon>
        <taxon>Sordariomycetes</taxon>
        <taxon>Hypocreomycetidae</taxon>
        <taxon>Hypocreales</taxon>
        <taxon>Nectriaceae</taxon>
        <taxon>Fusarium</taxon>
        <taxon>Fusarium tricinctum species complex</taxon>
    </lineage>
</organism>
<feature type="compositionally biased region" description="Acidic residues" evidence="7">
    <location>
        <begin position="39"/>
        <end position="53"/>
    </location>
</feature>
<feature type="region of interest" description="Disordered" evidence="7">
    <location>
        <begin position="1"/>
        <end position="154"/>
    </location>
</feature>
<dbReference type="FunFam" id="1.20.930.10:FF:000003">
    <property type="entry name" value="Putative Transcription factor IWS1"/>
    <property type="match status" value="1"/>
</dbReference>
<evidence type="ECO:0000256" key="7">
    <source>
        <dbReference type="SAM" id="MobiDB-lite"/>
    </source>
</evidence>
<evidence type="ECO:0000256" key="1">
    <source>
        <dbReference type="ARBA" id="ARBA00023015"/>
    </source>
</evidence>